<evidence type="ECO:0000313" key="2">
    <source>
        <dbReference type="Proteomes" id="UP000029264"/>
    </source>
</evidence>
<dbReference type="PANTHER" id="PTHR21485">
    <property type="entry name" value="HAD SUPERFAMILY MEMBERS CMAS AND KDSC"/>
    <property type="match status" value="1"/>
</dbReference>
<dbReference type="GO" id="GO:0008781">
    <property type="term" value="F:N-acylneuraminate cytidylyltransferase activity"/>
    <property type="evidence" value="ECO:0007669"/>
    <property type="project" value="TreeGrafter"/>
</dbReference>
<reference evidence="1 2" key="1">
    <citation type="submission" date="2014-06" db="EMBL/GenBank/DDBJ databases">
        <title>Shewanella sp. YQH10.</title>
        <authorList>
            <person name="Liu Y."/>
            <person name="Zeng R."/>
        </authorList>
    </citation>
    <scope>NUCLEOTIDE SEQUENCE [LARGE SCALE GENOMIC DNA]</scope>
    <source>
        <strain evidence="1 2">YQH10</strain>
    </source>
</reference>
<dbReference type="STRING" id="1515746.HR45_15555"/>
<dbReference type="NCBIfam" id="TIGR03584">
    <property type="entry name" value="PseF"/>
    <property type="match status" value="1"/>
</dbReference>
<dbReference type="eggNOG" id="COG1083">
    <property type="taxonomic scope" value="Bacteria"/>
</dbReference>
<proteinExistence type="predicted"/>
<dbReference type="InterPro" id="IPR029044">
    <property type="entry name" value="Nucleotide-diphossugar_trans"/>
</dbReference>
<dbReference type="CDD" id="cd02513">
    <property type="entry name" value="CMP-NeuAc_Synthase"/>
    <property type="match status" value="1"/>
</dbReference>
<dbReference type="AlphaFoldDB" id="A0A094LN40"/>
<name>A0A094LN40_9GAMM</name>
<dbReference type="Gene3D" id="3.90.550.10">
    <property type="entry name" value="Spore Coat Polysaccharide Biosynthesis Protein SpsA, Chain A"/>
    <property type="match status" value="1"/>
</dbReference>
<comment type="caution">
    <text evidence="1">The sequence shown here is derived from an EMBL/GenBank/DDBJ whole genome shotgun (WGS) entry which is preliminary data.</text>
</comment>
<sequence length="229" mass="25247">MIPARGGSKRIKHKNIRLFDNIPLIAHSINTAMKSNCFDAIVVSTESDEIAAVAEQYGALVPFRRPKALADDFIGTTPIVQHALQALSELGANPTSCCCIYATAPLMSAEMLRQAKATLLADDTVDFVFSACEFSFPIQRALLTDSHGGVVPFDPESIGKRSQDLVKTYHDAGQFYWGMTNAFLAPQPAVFGPRSRMHLLPDYLVADIDTEADWRRAELLYRLLQQESA</sequence>
<dbReference type="Pfam" id="PF02348">
    <property type="entry name" value="CTP_transf_3"/>
    <property type="match status" value="1"/>
</dbReference>
<dbReference type="InterPro" id="IPR050793">
    <property type="entry name" value="CMP-NeuNAc_synthase"/>
</dbReference>
<dbReference type="PANTHER" id="PTHR21485:SF6">
    <property type="entry name" value="N-ACYLNEURAMINATE CYTIDYLYLTRANSFERASE-RELATED"/>
    <property type="match status" value="1"/>
</dbReference>
<dbReference type="SUPFAM" id="SSF53448">
    <property type="entry name" value="Nucleotide-diphospho-sugar transferases"/>
    <property type="match status" value="1"/>
</dbReference>
<dbReference type="EMBL" id="JPEO01000016">
    <property type="protein sequence ID" value="KFZ36548.1"/>
    <property type="molecule type" value="Genomic_DNA"/>
</dbReference>
<dbReference type="InterPro" id="IPR020039">
    <property type="entry name" value="PseF"/>
</dbReference>
<evidence type="ECO:0008006" key="3">
    <source>
        <dbReference type="Google" id="ProtNLM"/>
    </source>
</evidence>
<dbReference type="InterPro" id="IPR003329">
    <property type="entry name" value="Cytidylyl_trans"/>
</dbReference>
<accession>A0A094LN40</accession>
<dbReference type="Proteomes" id="UP000029264">
    <property type="component" value="Unassembled WGS sequence"/>
</dbReference>
<keyword evidence="2" id="KW-1185">Reference proteome</keyword>
<organism evidence="1 2">
    <name type="scientific">Shewanella mangrovi</name>
    <dbReference type="NCBI Taxonomy" id="1515746"/>
    <lineage>
        <taxon>Bacteria</taxon>
        <taxon>Pseudomonadati</taxon>
        <taxon>Pseudomonadota</taxon>
        <taxon>Gammaproteobacteria</taxon>
        <taxon>Alteromonadales</taxon>
        <taxon>Shewanellaceae</taxon>
        <taxon>Shewanella</taxon>
    </lineage>
</organism>
<gene>
    <name evidence="1" type="ORF">HR45_15555</name>
</gene>
<evidence type="ECO:0000313" key="1">
    <source>
        <dbReference type="EMBL" id="KFZ36548.1"/>
    </source>
</evidence>
<protein>
    <recommendedName>
        <fullName evidence="3">NeuA</fullName>
    </recommendedName>
</protein>